<dbReference type="Proteomes" id="UP000584867">
    <property type="component" value="Unassembled WGS sequence"/>
</dbReference>
<proteinExistence type="predicted"/>
<comment type="caution">
    <text evidence="2">The sequence shown here is derived from an EMBL/GenBank/DDBJ whole genome shotgun (WGS) entry which is preliminary data.</text>
</comment>
<name>A0A7W7ZL31_9BACT</name>
<sequence length="101" mass="11609">MPHRFFNPRTRSLARGNVLVLGSVFAAIPISHFPHIRPTLLLIFPALVAMVGTAETVRCIQRRWSLYHGGVLLCIYMDLMALALLLFFLLYPYFLWFSTAR</sequence>
<keyword evidence="1" id="KW-1133">Transmembrane helix</keyword>
<keyword evidence="1" id="KW-0812">Transmembrane</keyword>
<evidence type="ECO:0000313" key="2">
    <source>
        <dbReference type="EMBL" id="MBB5061722.1"/>
    </source>
</evidence>
<accession>A0A7W7ZL31</accession>
<dbReference type="EMBL" id="JACHIO010000001">
    <property type="protein sequence ID" value="MBB5061722.1"/>
    <property type="molecule type" value="Genomic_DNA"/>
</dbReference>
<dbReference type="RefSeq" id="WP_221314213.1">
    <property type="nucleotide sequence ID" value="NZ_JACHIO010000001.1"/>
</dbReference>
<feature type="transmembrane region" description="Helical" evidence="1">
    <location>
        <begin position="66"/>
        <end position="94"/>
    </location>
</feature>
<evidence type="ECO:0000256" key="1">
    <source>
        <dbReference type="SAM" id="Phobius"/>
    </source>
</evidence>
<dbReference type="AlphaFoldDB" id="A0A7W7ZL31"/>
<organism evidence="2 3">
    <name type="scientific">Granulicella mallensis</name>
    <dbReference type="NCBI Taxonomy" id="940614"/>
    <lineage>
        <taxon>Bacteria</taxon>
        <taxon>Pseudomonadati</taxon>
        <taxon>Acidobacteriota</taxon>
        <taxon>Terriglobia</taxon>
        <taxon>Terriglobales</taxon>
        <taxon>Acidobacteriaceae</taxon>
        <taxon>Granulicella</taxon>
    </lineage>
</organism>
<protein>
    <submittedName>
        <fullName evidence="2">Uncharacterized protein</fullName>
    </submittedName>
</protein>
<feature type="transmembrane region" description="Helical" evidence="1">
    <location>
        <begin position="36"/>
        <end position="54"/>
    </location>
</feature>
<gene>
    <name evidence="2" type="ORF">HDF15_000047</name>
</gene>
<keyword evidence="1" id="KW-0472">Membrane</keyword>
<evidence type="ECO:0000313" key="3">
    <source>
        <dbReference type="Proteomes" id="UP000584867"/>
    </source>
</evidence>
<feature type="transmembrane region" description="Helical" evidence="1">
    <location>
        <begin position="12"/>
        <end position="30"/>
    </location>
</feature>
<reference evidence="2 3" key="1">
    <citation type="submission" date="2020-08" db="EMBL/GenBank/DDBJ databases">
        <title>Genomic Encyclopedia of Type Strains, Phase IV (KMG-V): Genome sequencing to study the core and pangenomes of soil and plant-associated prokaryotes.</title>
        <authorList>
            <person name="Whitman W."/>
        </authorList>
    </citation>
    <scope>NUCLEOTIDE SEQUENCE [LARGE SCALE GENOMIC DNA]</scope>
    <source>
        <strain evidence="2 3">X5P3</strain>
    </source>
</reference>